<name>A0ABM6RLV6_VIBHA</name>
<dbReference type="Proteomes" id="UP000067422">
    <property type="component" value="Chromosome 1"/>
</dbReference>
<gene>
    <name evidence="1" type="ORF">AL538_27520</name>
</gene>
<accession>A0ABM6RLV6</accession>
<keyword evidence="2" id="KW-1185">Reference proteome</keyword>
<reference evidence="1" key="1">
    <citation type="submission" date="2018-01" db="EMBL/GenBank/DDBJ databases">
        <title>FDA dAtabase for Regulatory Grade micrObial Sequences (FDA-ARGOS): Supporting development and validation of Infectious Disease Dx tests.</title>
        <authorList>
            <person name="Hoffmann M."/>
            <person name="Allard M."/>
            <person name="Evans P."/>
            <person name="Brown E."/>
            <person name="Tallon L."/>
            <person name="Sadzewicz L."/>
            <person name="Sengamalay N."/>
            <person name="Ott S."/>
            <person name="Godinez A."/>
            <person name="Nagaraj S."/>
            <person name="Vyas G."/>
            <person name="Aluvathingal J."/>
            <person name="Nadendla S."/>
            <person name="Geyer C."/>
            <person name="Sichtig H."/>
        </authorList>
    </citation>
    <scope>NUCLEOTIDE SEQUENCE</scope>
    <source>
        <strain evidence="1">FDAARGOS_107</strain>
    </source>
</reference>
<dbReference type="EMBL" id="CP014038">
    <property type="protein sequence ID" value="AUW38188.1"/>
    <property type="molecule type" value="Genomic_DNA"/>
</dbReference>
<proteinExistence type="predicted"/>
<protein>
    <submittedName>
        <fullName evidence="1">DUF3265 domain-containing protein</fullName>
    </submittedName>
</protein>
<evidence type="ECO:0000313" key="2">
    <source>
        <dbReference type="Proteomes" id="UP000067422"/>
    </source>
</evidence>
<sequence length="36" mass="4406">MTKHLRVTLHAWHFWFRLRSVFKVLKLSTVVAWLTP</sequence>
<evidence type="ECO:0000313" key="1">
    <source>
        <dbReference type="EMBL" id="AUW38188.1"/>
    </source>
</evidence>
<organism evidence="1 2">
    <name type="scientific">Vibrio harveyi</name>
    <name type="common">Beneckea harveyi</name>
    <dbReference type="NCBI Taxonomy" id="669"/>
    <lineage>
        <taxon>Bacteria</taxon>
        <taxon>Pseudomonadati</taxon>
        <taxon>Pseudomonadota</taxon>
        <taxon>Gammaproteobacteria</taxon>
        <taxon>Vibrionales</taxon>
        <taxon>Vibrionaceae</taxon>
        <taxon>Vibrio</taxon>
    </lineage>
</organism>